<comment type="caution">
    <text evidence="3">The sequence shown here is derived from an EMBL/GenBank/DDBJ whole genome shotgun (WGS) entry which is preliminary data.</text>
</comment>
<name>A0ABU1AUK4_9BACT</name>
<dbReference type="Pfam" id="PF07589">
    <property type="entry name" value="PEP-CTERM"/>
    <property type="match status" value="1"/>
</dbReference>
<dbReference type="RefSeq" id="WP_308949451.1">
    <property type="nucleotide sequence ID" value="NZ_JARXHW010000012.1"/>
</dbReference>
<proteinExistence type="predicted"/>
<feature type="domain" description="Ice-binding protein C-terminal" evidence="2">
    <location>
        <begin position="192"/>
        <end position="215"/>
    </location>
</feature>
<protein>
    <submittedName>
        <fullName evidence="3">PEP-CTERM sorting domain-containing protein</fullName>
    </submittedName>
</protein>
<dbReference type="Proteomes" id="UP001225316">
    <property type="component" value="Unassembled WGS sequence"/>
</dbReference>
<reference evidence="3 4" key="1">
    <citation type="submission" date="2023-04" db="EMBL/GenBank/DDBJ databases">
        <title>A novel bacteria isolated from coastal sediment.</title>
        <authorList>
            <person name="Liu X.-J."/>
            <person name="Du Z.-J."/>
        </authorList>
    </citation>
    <scope>NUCLEOTIDE SEQUENCE [LARGE SCALE GENOMIC DNA]</scope>
    <source>
        <strain evidence="3 4">SDUM461003</strain>
    </source>
</reference>
<evidence type="ECO:0000313" key="3">
    <source>
        <dbReference type="EMBL" id="MDQ8207317.1"/>
    </source>
</evidence>
<keyword evidence="1" id="KW-0732">Signal</keyword>
<sequence>MNTYKLIPSLLIASFIFSSASAQTTIDDALDRRIDDTSENNTGDALRGSGDQRLVGDSGDNDRVFATAWTFDISSFTTEIDAASTIMFSVELNSFGGAPQSVFPILDFFSLETPSSLTADDYENSTNLLGTIDMTGFTAGDTVEFDVTSIVKAATDDVGFIMKVQNPLGANNENGNGDVYIFTGSSGQLSVIPEPSSFALLAGCLGLASVMLRRRG</sequence>
<feature type="chain" id="PRO_5046431858" evidence="1">
    <location>
        <begin position="23"/>
        <end position="216"/>
    </location>
</feature>
<organism evidence="3 4">
    <name type="scientific">Thalassobacterium maritimum</name>
    <dbReference type="NCBI Taxonomy" id="3041265"/>
    <lineage>
        <taxon>Bacteria</taxon>
        <taxon>Pseudomonadati</taxon>
        <taxon>Verrucomicrobiota</taxon>
        <taxon>Opitutia</taxon>
        <taxon>Puniceicoccales</taxon>
        <taxon>Coraliomargaritaceae</taxon>
        <taxon>Thalassobacterium</taxon>
    </lineage>
</organism>
<keyword evidence="4" id="KW-1185">Reference proteome</keyword>
<accession>A0ABU1AUK4</accession>
<evidence type="ECO:0000313" key="4">
    <source>
        <dbReference type="Proteomes" id="UP001225316"/>
    </source>
</evidence>
<evidence type="ECO:0000259" key="2">
    <source>
        <dbReference type="Pfam" id="PF07589"/>
    </source>
</evidence>
<dbReference type="EMBL" id="JARXHW010000012">
    <property type="protein sequence ID" value="MDQ8207317.1"/>
    <property type="molecule type" value="Genomic_DNA"/>
</dbReference>
<gene>
    <name evidence="3" type="ORF">QEH52_07345</name>
</gene>
<evidence type="ECO:0000256" key="1">
    <source>
        <dbReference type="SAM" id="SignalP"/>
    </source>
</evidence>
<dbReference type="InterPro" id="IPR013424">
    <property type="entry name" value="Ice-binding_C"/>
</dbReference>
<feature type="signal peptide" evidence="1">
    <location>
        <begin position="1"/>
        <end position="22"/>
    </location>
</feature>